<reference evidence="1" key="2">
    <citation type="submission" date="2018-07" db="EMBL/GenBank/DDBJ databases">
        <authorList>
            <person name="Quirk P.G."/>
            <person name="Krulwich T.A."/>
        </authorList>
    </citation>
    <scope>NUCLEOTIDE SEQUENCE</scope>
    <source>
        <strain evidence="1">CCRI-22567</strain>
    </source>
</reference>
<reference evidence="1 3" key="1">
    <citation type="journal article" date="2016" name="Genome Announc.">
        <title>Draft Genome Sequence of Criibacterium bergeronii gen. nov., sp. nov., Strain CCRI-22567T, Isolated from a Vaginal Sample from a Woman with Bacterial Vaginosis.</title>
        <authorList>
            <person name="Maheux A.F."/>
            <person name="Berube E."/>
            <person name="Boudreau D.K."/>
            <person name="Raymond F."/>
            <person name="Corbeil J."/>
            <person name="Roy P.H."/>
            <person name="Boissinot M."/>
            <person name="Omar R.F."/>
        </authorList>
    </citation>
    <scope>NUCLEOTIDE SEQUENCE [LARGE SCALE GENOMIC DNA]</scope>
    <source>
        <strain evidence="1 3">CCRI-22567</strain>
    </source>
</reference>
<name>A0A371IPD2_9FIRM</name>
<dbReference type="RefSeq" id="WP_068911763.1">
    <property type="nucleotide sequence ID" value="NZ_MBEW02000001.1"/>
</dbReference>
<comment type="caution">
    <text evidence="1">The sequence shown here is derived from an EMBL/GenBank/DDBJ whole genome shotgun (WGS) entry which is preliminary data.</text>
</comment>
<evidence type="ECO:0000313" key="4">
    <source>
        <dbReference type="Proteomes" id="UP000319424"/>
    </source>
</evidence>
<gene>
    <name evidence="1" type="ORF">BBG48_001100</name>
    <name evidence="2" type="ORF">FL857_07410</name>
</gene>
<proteinExistence type="predicted"/>
<keyword evidence="3" id="KW-1185">Reference proteome</keyword>
<accession>A0A371IPD2</accession>
<protein>
    <submittedName>
        <fullName evidence="1">Uncharacterized protein</fullName>
    </submittedName>
</protein>
<sequence>MKKHIKKVIIITVLFLALFGISILISLEKFNVENPFSVAIGLYKITFTDTEYVEIQEYPKVIIAKPDNAGDLLYKYMEEKGYIESDRFGAIIEFTQAESMNFVEFSVNGYYSLWKWNE</sequence>
<dbReference type="STRING" id="1871336.BBG48_01370"/>
<reference evidence="2 4" key="3">
    <citation type="submission" date="2019-07" db="EMBL/GenBank/DDBJ databases">
        <title>Criibacterium bergeronii gen. nov., sp. nov. isolated from human clinical samples.</title>
        <authorList>
            <person name="Maheux A.F."/>
            <person name="Boudreau D.K."/>
            <person name="Berube E."/>
            <person name="Brodeur S."/>
            <person name="Bernard K.A."/>
            <person name="Abed J.Y."/>
            <person name="Ducrey E."/>
            <person name="Guay E.F."/>
            <person name="Raymond F."/>
            <person name="Corbeil J."/>
            <person name="Domingo M.-C."/>
            <person name="Roy P.H."/>
            <person name="Boissinot M."/>
            <person name="Tocheva E.I."/>
            <person name="Omar R.F."/>
        </authorList>
    </citation>
    <scope>NUCLEOTIDE SEQUENCE [LARGE SCALE GENOMIC DNA]</scope>
    <source>
        <strain evidence="2 4">CCRI-24246</strain>
    </source>
</reference>
<dbReference type="AlphaFoldDB" id="A0A371IPD2"/>
<dbReference type="Proteomes" id="UP000093352">
    <property type="component" value="Unassembled WGS sequence"/>
</dbReference>
<evidence type="ECO:0000313" key="2">
    <source>
        <dbReference type="EMBL" id="TRW25440.1"/>
    </source>
</evidence>
<dbReference type="EMBL" id="VJXW01000010">
    <property type="protein sequence ID" value="TRW25440.1"/>
    <property type="molecule type" value="Genomic_DNA"/>
</dbReference>
<evidence type="ECO:0000313" key="1">
    <source>
        <dbReference type="EMBL" id="RDY22343.1"/>
    </source>
</evidence>
<evidence type="ECO:0000313" key="3">
    <source>
        <dbReference type="Proteomes" id="UP000093352"/>
    </source>
</evidence>
<organism evidence="1 3">
    <name type="scientific">Criibacterium bergeronii</name>
    <dbReference type="NCBI Taxonomy" id="1871336"/>
    <lineage>
        <taxon>Bacteria</taxon>
        <taxon>Bacillati</taxon>
        <taxon>Bacillota</taxon>
        <taxon>Clostridia</taxon>
        <taxon>Peptostreptococcales</taxon>
        <taxon>Filifactoraceae</taxon>
        <taxon>Criibacterium</taxon>
    </lineage>
</organism>
<dbReference type="EMBL" id="MBEW02000001">
    <property type="protein sequence ID" value="RDY22343.1"/>
    <property type="molecule type" value="Genomic_DNA"/>
</dbReference>
<dbReference type="Proteomes" id="UP000319424">
    <property type="component" value="Unassembled WGS sequence"/>
</dbReference>
<dbReference type="OrthoDB" id="3035025at2"/>